<feature type="domain" description="AsmA" evidence="1">
    <location>
        <begin position="339"/>
        <end position="500"/>
    </location>
</feature>
<comment type="caution">
    <text evidence="2">The sequence shown here is derived from an EMBL/GenBank/DDBJ whole genome shotgun (WGS) entry which is preliminary data.</text>
</comment>
<dbReference type="PANTHER" id="PTHR30441:SF4">
    <property type="entry name" value="PROTEIN ASMA"/>
    <property type="match status" value="1"/>
</dbReference>
<reference evidence="2 3" key="1">
    <citation type="submission" date="2019-03" db="EMBL/GenBank/DDBJ databases">
        <title>Genomic Encyclopedia of Type Strains, Phase IV (KMG-IV): sequencing the most valuable type-strain genomes for metagenomic binning, comparative biology and taxonomic classification.</title>
        <authorList>
            <person name="Goeker M."/>
        </authorList>
    </citation>
    <scope>NUCLEOTIDE SEQUENCE [LARGE SCALE GENOMIC DNA]</scope>
    <source>
        <strain evidence="2 3">DSM 25903</strain>
    </source>
</reference>
<evidence type="ECO:0000313" key="3">
    <source>
        <dbReference type="Proteomes" id="UP000295122"/>
    </source>
</evidence>
<dbReference type="InterPro" id="IPR007844">
    <property type="entry name" value="AsmA"/>
</dbReference>
<keyword evidence="3" id="KW-1185">Reference proteome</keyword>
<dbReference type="InterPro" id="IPR052894">
    <property type="entry name" value="AsmA-related"/>
</dbReference>
<feature type="domain" description="AsmA" evidence="1">
    <location>
        <begin position="14"/>
        <end position="149"/>
    </location>
</feature>
<protein>
    <submittedName>
        <fullName evidence="2">Uncharacterized protein involved in outer membrane biogenesis</fullName>
    </submittedName>
</protein>
<sequence>MSRFRIACLCLFGAAVVAAFLPWTVTSERVASALSRQIRNEVGGTFAVGGPITLSLLPAPHLTIQKPRLTTDLVTAEADELEAKLRLLPLLTGRLRLERLWVTRGTFVLGATERPRESWIHAVETLRARLASDASWASRIERLVLSDSTIRLAGVADPDRADLRNVTLLVRWPNATGDLDLNASAIWNGELATIELARVTPTALLAGRRDEIEAMVSTSAGRLEATGRLTLGDEPSFSGEVGGRVRSLAALARWTGWLDDLRDADRPASVSGAATVSPGKIEWPRLALEIGRDRFDGSLAVQLDGPRPQIRATLAADQVDLGWLAKLVDPAGPERLEGDYDIRLSASLLQIGALRLRDAATSVQVGPRLLEASLGRASYAGGTLRARISSVLDGEGRDIKSQFAVDAIDLDKALGDVLMMRGLSGAAAGNATIEINGDRGTPILNQMRGRAALSVRDGEITGAALGDGARRASVPAEWRTGKGRFSKAALALDLAQGVAEVSEGNLDMAGSMTQISGRLNFGSRTAALRATTRANGGTRPPLVVDISGPLQRLTATTAAAEAVPAPASTSQ</sequence>
<dbReference type="AlphaFoldDB" id="A0A4R7BTH3"/>
<dbReference type="RefSeq" id="WP_133772442.1">
    <property type="nucleotide sequence ID" value="NZ_SNZR01000014.1"/>
</dbReference>
<dbReference type="Pfam" id="PF05170">
    <property type="entry name" value="AsmA"/>
    <property type="match status" value="2"/>
</dbReference>
<name>A0A4R7BTH3_9HYPH</name>
<evidence type="ECO:0000259" key="1">
    <source>
        <dbReference type="Pfam" id="PF05170"/>
    </source>
</evidence>
<gene>
    <name evidence="2" type="ORF">EV668_3529</name>
</gene>
<accession>A0A4R7BTH3</accession>
<organism evidence="2 3">
    <name type="scientific">Enterovirga rhinocerotis</name>
    <dbReference type="NCBI Taxonomy" id="1339210"/>
    <lineage>
        <taxon>Bacteria</taxon>
        <taxon>Pseudomonadati</taxon>
        <taxon>Pseudomonadota</taxon>
        <taxon>Alphaproteobacteria</taxon>
        <taxon>Hyphomicrobiales</taxon>
        <taxon>Methylobacteriaceae</taxon>
        <taxon>Enterovirga</taxon>
    </lineage>
</organism>
<dbReference type="GO" id="GO:0005886">
    <property type="term" value="C:plasma membrane"/>
    <property type="evidence" value="ECO:0007669"/>
    <property type="project" value="TreeGrafter"/>
</dbReference>
<dbReference type="PANTHER" id="PTHR30441">
    <property type="entry name" value="DUF748 DOMAIN-CONTAINING PROTEIN"/>
    <property type="match status" value="1"/>
</dbReference>
<dbReference type="GO" id="GO:0090313">
    <property type="term" value="P:regulation of protein targeting to membrane"/>
    <property type="evidence" value="ECO:0007669"/>
    <property type="project" value="TreeGrafter"/>
</dbReference>
<dbReference type="EMBL" id="SNZR01000014">
    <property type="protein sequence ID" value="TDR89044.1"/>
    <property type="molecule type" value="Genomic_DNA"/>
</dbReference>
<evidence type="ECO:0000313" key="2">
    <source>
        <dbReference type="EMBL" id="TDR89044.1"/>
    </source>
</evidence>
<dbReference type="OrthoDB" id="8003028at2"/>
<proteinExistence type="predicted"/>
<dbReference type="Proteomes" id="UP000295122">
    <property type="component" value="Unassembled WGS sequence"/>
</dbReference>